<keyword evidence="9" id="KW-0408">Iron</keyword>
<evidence type="ECO:0000256" key="2">
    <source>
        <dbReference type="ARBA" id="ARBA00004948"/>
    </source>
</evidence>
<keyword evidence="8" id="KW-0784">Thiamine biosynthesis</keyword>
<name>A0A931GS79_9ACTN</name>
<evidence type="ECO:0000313" key="15">
    <source>
        <dbReference type="EMBL" id="MBG6090529.1"/>
    </source>
</evidence>
<evidence type="ECO:0000256" key="8">
    <source>
        <dbReference type="ARBA" id="ARBA00022977"/>
    </source>
</evidence>
<evidence type="ECO:0000256" key="6">
    <source>
        <dbReference type="ARBA" id="ARBA00022723"/>
    </source>
</evidence>
<dbReference type="PROSITE" id="PS51257">
    <property type="entry name" value="PROKAR_LIPOPROTEIN"/>
    <property type="match status" value="1"/>
</dbReference>
<dbReference type="RefSeq" id="WP_197012979.1">
    <property type="nucleotide sequence ID" value="NZ_BAABES010000016.1"/>
</dbReference>
<comment type="caution">
    <text evidence="15">The sequence shown here is derived from an EMBL/GenBank/DDBJ whole genome shotgun (WGS) entry which is preliminary data.</text>
</comment>
<protein>
    <recommendedName>
        <fullName evidence="10">Thiamine pyrimidine synthase</fullName>
    </recommendedName>
</protein>
<dbReference type="Proteomes" id="UP000614047">
    <property type="component" value="Unassembled WGS sequence"/>
</dbReference>
<keyword evidence="6" id="KW-0479">Metal-binding</keyword>
<feature type="domain" description="SsuA/THI5-like" evidence="14">
    <location>
        <begin position="71"/>
        <end position="267"/>
    </location>
</feature>
<evidence type="ECO:0000256" key="13">
    <source>
        <dbReference type="SAM" id="SignalP"/>
    </source>
</evidence>
<evidence type="ECO:0000313" key="16">
    <source>
        <dbReference type="Proteomes" id="UP000614047"/>
    </source>
</evidence>
<evidence type="ECO:0000256" key="12">
    <source>
        <dbReference type="SAM" id="MobiDB-lite"/>
    </source>
</evidence>
<dbReference type="GO" id="GO:0016740">
    <property type="term" value="F:transferase activity"/>
    <property type="evidence" value="ECO:0007669"/>
    <property type="project" value="UniProtKB-KW"/>
</dbReference>
<comment type="similarity">
    <text evidence="3">Belongs to the NMT1/THI5 family.</text>
</comment>
<dbReference type="PANTHER" id="PTHR31528:SF1">
    <property type="entry name" value="4-AMINO-5-HYDROXYMETHYL-2-METHYLPYRIMIDINE PHOSPHATE SYNTHASE THI11-RELATED"/>
    <property type="match status" value="1"/>
</dbReference>
<gene>
    <name evidence="15" type="ORF">IW256_004642</name>
</gene>
<evidence type="ECO:0000259" key="14">
    <source>
        <dbReference type="Pfam" id="PF09084"/>
    </source>
</evidence>
<evidence type="ECO:0000256" key="1">
    <source>
        <dbReference type="ARBA" id="ARBA00003469"/>
    </source>
</evidence>
<dbReference type="AlphaFoldDB" id="A0A931GS79"/>
<comment type="subunit">
    <text evidence="4">Homodimer.</text>
</comment>
<accession>A0A931GS79</accession>
<dbReference type="InterPro" id="IPR015168">
    <property type="entry name" value="SsuA/THI5"/>
</dbReference>
<feature type="signal peptide" evidence="13">
    <location>
        <begin position="1"/>
        <end position="20"/>
    </location>
</feature>
<evidence type="ECO:0000256" key="7">
    <source>
        <dbReference type="ARBA" id="ARBA00022898"/>
    </source>
</evidence>
<dbReference type="SUPFAM" id="SSF53850">
    <property type="entry name" value="Periplasmic binding protein-like II"/>
    <property type="match status" value="1"/>
</dbReference>
<evidence type="ECO:0000256" key="3">
    <source>
        <dbReference type="ARBA" id="ARBA00009406"/>
    </source>
</evidence>
<keyword evidence="7" id="KW-0663">Pyridoxal phosphate</keyword>
<dbReference type="Pfam" id="PF09084">
    <property type="entry name" value="NMT1"/>
    <property type="match status" value="1"/>
</dbReference>
<keyword evidence="5" id="KW-0808">Transferase</keyword>
<evidence type="ECO:0000256" key="9">
    <source>
        <dbReference type="ARBA" id="ARBA00023004"/>
    </source>
</evidence>
<evidence type="ECO:0000256" key="5">
    <source>
        <dbReference type="ARBA" id="ARBA00022679"/>
    </source>
</evidence>
<dbReference type="GO" id="GO:0046872">
    <property type="term" value="F:metal ion binding"/>
    <property type="evidence" value="ECO:0007669"/>
    <property type="project" value="UniProtKB-KW"/>
</dbReference>
<dbReference type="GO" id="GO:0009228">
    <property type="term" value="P:thiamine biosynthetic process"/>
    <property type="evidence" value="ECO:0007669"/>
    <property type="project" value="UniProtKB-KW"/>
</dbReference>
<dbReference type="PANTHER" id="PTHR31528">
    <property type="entry name" value="4-AMINO-5-HYDROXYMETHYL-2-METHYLPYRIMIDINE PHOSPHATE SYNTHASE THI11-RELATED"/>
    <property type="match status" value="1"/>
</dbReference>
<evidence type="ECO:0000256" key="10">
    <source>
        <dbReference type="ARBA" id="ARBA00033171"/>
    </source>
</evidence>
<dbReference type="InterPro" id="IPR027939">
    <property type="entry name" value="NMT1/THI5"/>
</dbReference>
<comment type="function">
    <text evidence="1">Responsible for the formation of the pyrimidine heterocycle in the thiamine biosynthesis pathway. Catalyzes the formation of hydroxymethylpyrimidine phosphate (HMP-P) from histidine and pyridoxal phosphate (PLP). The protein uses PLP and the active site histidine to form HMP-P, generating an inactive enzyme. The enzyme can only undergo a single turnover, which suggests it is a suicide enzyme.</text>
</comment>
<keyword evidence="13" id="KW-0732">Signal</keyword>
<keyword evidence="16" id="KW-1185">Reference proteome</keyword>
<reference evidence="15" key="1">
    <citation type="submission" date="2020-11" db="EMBL/GenBank/DDBJ databases">
        <title>Sequencing the genomes of 1000 actinobacteria strains.</title>
        <authorList>
            <person name="Klenk H.-P."/>
        </authorList>
    </citation>
    <scope>NUCLEOTIDE SEQUENCE</scope>
    <source>
        <strain evidence="15">DSM 43175</strain>
    </source>
</reference>
<dbReference type="EMBL" id="JADOUA010000001">
    <property type="protein sequence ID" value="MBG6090529.1"/>
    <property type="molecule type" value="Genomic_DNA"/>
</dbReference>
<organism evidence="15 16">
    <name type="scientific">Actinomadura viridis</name>
    <dbReference type="NCBI Taxonomy" id="58110"/>
    <lineage>
        <taxon>Bacteria</taxon>
        <taxon>Bacillati</taxon>
        <taxon>Actinomycetota</taxon>
        <taxon>Actinomycetes</taxon>
        <taxon>Streptosporangiales</taxon>
        <taxon>Thermomonosporaceae</taxon>
        <taxon>Actinomadura</taxon>
    </lineage>
</organism>
<comment type="pathway">
    <text evidence="2">Cofactor biosynthesis; thiamine diphosphate biosynthesis.</text>
</comment>
<feature type="region of interest" description="Disordered" evidence="12">
    <location>
        <begin position="364"/>
        <end position="387"/>
    </location>
</feature>
<dbReference type="Gene3D" id="3.40.190.10">
    <property type="entry name" value="Periplasmic binding protein-like II"/>
    <property type="match status" value="2"/>
</dbReference>
<evidence type="ECO:0000256" key="11">
    <source>
        <dbReference type="ARBA" id="ARBA00048179"/>
    </source>
</evidence>
<comment type="catalytic activity">
    <reaction evidence="11">
        <text>N(6)-(pyridoxal phosphate)-L-lysyl-[4-amino-5-hydroxymethyl-2-methylpyrimidine phosphate synthase] + L-histidyl-[4-amino-5-hydroxymethyl-2-methylpyrimidine phosphate synthase] + 2 Fe(3+) + 4 H2O = L-lysyl-[4-amino-5-hydroxymethyl-2-methylpyrimidine phosphate synthase] + (2S)-2-amino-5-hydroxy-4-oxopentanoyl-[4-amino-5-hydroxymethyl-2-methylpyrimidine phosphate synthase] + 4-amino-2-methyl-5-(phosphooxymethyl)pyrimidine + 3-oxopropanoate + 2 Fe(2+) + 2 H(+)</text>
        <dbReference type="Rhea" id="RHEA:65756"/>
        <dbReference type="Rhea" id="RHEA-COMP:16892"/>
        <dbReference type="Rhea" id="RHEA-COMP:16893"/>
        <dbReference type="Rhea" id="RHEA-COMP:16894"/>
        <dbReference type="Rhea" id="RHEA-COMP:16895"/>
        <dbReference type="ChEBI" id="CHEBI:15377"/>
        <dbReference type="ChEBI" id="CHEBI:15378"/>
        <dbReference type="ChEBI" id="CHEBI:29033"/>
        <dbReference type="ChEBI" id="CHEBI:29034"/>
        <dbReference type="ChEBI" id="CHEBI:29969"/>
        <dbReference type="ChEBI" id="CHEBI:29979"/>
        <dbReference type="ChEBI" id="CHEBI:33190"/>
        <dbReference type="ChEBI" id="CHEBI:58354"/>
        <dbReference type="ChEBI" id="CHEBI:143915"/>
        <dbReference type="ChEBI" id="CHEBI:157692"/>
    </reaction>
    <physiologicalReaction direction="left-to-right" evidence="11">
        <dbReference type="Rhea" id="RHEA:65757"/>
    </physiologicalReaction>
</comment>
<feature type="chain" id="PRO_5038832202" description="Thiamine pyrimidine synthase" evidence="13">
    <location>
        <begin position="21"/>
        <end position="387"/>
    </location>
</feature>
<evidence type="ECO:0000256" key="4">
    <source>
        <dbReference type="ARBA" id="ARBA00011738"/>
    </source>
</evidence>
<sequence length="387" mass="40173">MSPRRLRAALAGATLLLATACGSSGTGESTGSGPVKGTALIGADRCAQNKKAGPIVYLTSYDLGGGMSVLNAVVADALGYFEDLCLDVTVRPKAENNAQLVSAGTAKIAGLGSAGDALTATANGAAVVGIATYGNVGQIELMTVDDGKIKTLKDLEGKTLGYKVAMPGQLTSMLRNAGVDVAKVKKVSVGFDPTILPQGKVDALQGYKDNEPGLLRSRGYKIKEWSPTDFGVKGTFGTQIANRAWAGKNPTAVEDFLRATLKAFSWLNESKANLDQGIAWSQQRSQAGYDVENETRRWRTGSEIVLGDLIDGHGVAHQTPAQWQPEADALLANGTIKKPVDVAEAQDNRYIEAIHQGSELVWPAPGGTAPAATAPAGTATPAASPAK</sequence>
<proteinExistence type="inferred from homology"/>